<evidence type="ECO:0000256" key="3">
    <source>
        <dbReference type="ARBA" id="ARBA00022840"/>
    </source>
</evidence>
<evidence type="ECO:0000313" key="4">
    <source>
        <dbReference type="EMBL" id="SFV88258.1"/>
    </source>
</evidence>
<dbReference type="SUPFAM" id="SSF100950">
    <property type="entry name" value="NagB/RpiA/CoA transferase-like"/>
    <property type="match status" value="1"/>
</dbReference>
<sequence>MITLRQSFRQQRSAIQPHDRETLAKTLAFQVKREVKVQYKQKIALYLENDGEINPKYVKKWLINQRIEVYLPVLVGKSLKFAKIGEKFKKNRFGIDEPDTSTRLNANQMNIIFMPLVGFDQNKNRIGMGGGYYDRTLAFKKHQIKYCNPRLIGLAFDCQKVDKIETQEWDIPLDTVITPTTIYR</sequence>
<reference evidence="4" key="1">
    <citation type="submission" date="2016-10" db="EMBL/GenBank/DDBJ databases">
        <authorList>
            <person name="de Groot N.N."/>
        </authorList>
    </citation>
    <scope>NUCLEOTIDE SEQUENCE</scope>
</reference>
<proteinExistence type="inferred from homology"/>
<keyword evidence="4" id="KW-0436">Ligase</keyword>
<dbReference type="Gene3D" id="3.40.50.10420">
    <property type="entry name" value="NagB/RpiA/CoA transferase-like"/>
    <property type="match status" value="1"/>
</dbReference>
<dbReference type="PIRSF" id="PIRSF006806">
    <property type="entry name" value="FTHF_cligase"/>
    <property type="match status" value="1"/>
</dbReference>
<dbReference type="InterPro" id="IPR037171">
    <property type="entry name" value="NagB/RpiA_transferase-like"/>
</dbReference>
<gene>
    <name evidence="4" type="ORF">MNB_SUP05-SYMBIONT-5-916</name>
</gene>
<dbReference type="NCBIfam" id="TIGR02727">
    <property type="entry name" value="MTHFS_bact"/>
    <property type="match status" value="1"/>
</dbReference>
<keyword evidence="2" id="KW-0547">Nucleotide-binding</keyword>
<dbReference type="GO" id="GO:0030272">
    <property type="term" value="F:5-formyltetrahydrofolate cyclo-ligase activity"/>
    <property type="evidence" value="ECO:0007669"/>
    <property type="project" value="UniProtKB-EC"/>
</dbReference>
<dbReference type="GO" id="GO:0005524">
    <property type="term" value="F:ATP binding"/>
    <property type="evidence" value="ECO:0007669"/>
    <property type="project" value="UniProtKB-KW"/>
</dbReference>
<dbReference type="GO" id="GO:0035999">
    <property type="term" value="P:tetrahydrofolate interconversion"/>
    <property type="evidence" value="ECO:0007669"/>
    <property type="project" value="TreeGrafter"/>
</dbReference>
<dbReference type="PANTHER" id="PTHR23407">
    <property type="entry name" value="ATPASE INHIBITOR/5-FORMYLTETRAHYDROFOLATE CYCLO-LIGASE"/>
    <property type="match status" value="1"/>
</dbReference>
<evidence type="ECO:0000256" key="1">
    <source>
        <dbReference type="ARBA" id="ARBA00010638"/>
    </source>
</evidence>
<dbReference type="EC" id="6.3.3.2" evidence="4"/>
<dbReference type="Pfam" id="PF01812">
    <property type="entry name" value="5-FTHF_cyc-lig"/>
    <property type="match status" value="1"/>
</dbReference>
<accession>A0A1W1E307</accession>
<protein>
    <submittedName>
        <fullName evidence="4">5-formyltetrahydrofolate cyclo-ligase</fullName>
        <ecNumber evidence="4">6.3.3.2</ecNumber>
    </submittedName>
</protein>
<dbReference type="InterPro" id="IPR024185">
    <property type="entry name" value="FTHF_cligase-like_sf"/>
</dbReference>
<evidence type="ECO:0000256" key="2">
    <source>
        <dbReference type="ARBA" id="ARBA00022741"/>
    </source>
</evidence>
<dbReference type="EMBL" id="FPHZ01000136">
    <property type="protein sequence ID" value="SFV88258.1"/>
    <property type="molecule type" value="Genomic_DNA"/>
</dbReference>
<dbReference type="AlphaFoldDB" id="A0A1W1E307"/>
<dbReference type="InterPro" id="IPR002698">
    <property type="entry name" value="FTHF_cligase"/>
</dbReference>
<name>A0A1W1E307_9ZZZZ</name>
<dbReference type="PANTHER" id="PTHR23407:SF1">
    <property type="entry name" value="5-FORMYLTETRAHYDROFOLATE CYCLO-LIGASE"/>
    <property type="match status" value="1"/>
</dbReference>
<dbReference type="GO" id="GO:0009396">
    <property type="term" value="P:folic acid-containing compound biosynthetic process"/>
    <property type="evidence" value="ECO:0007669"/>
    <property type="project" value="TreeGrafter"/>
</dbReference>
<comment type="similarity">
    <text evidence="1">Belongs to the 5-formyltetrahydrofolate cyclo-ligase family.</text>
</comment>
<organism evidence="4">
    <name type="scientific">hydrothermal vent metagenome</name>
    <dbReference type="NCBI Taxonomy" id="652676"/>
    <lineage>
        <taxon>unclassified sequences</taxon>
        <taxon>metagenomes</taxon>
        <taxon>ecological metagenomes</taxon>
    </lineage>
</organism>
<keyword evidence="3" id="KW-0067">ATP-binding</keyword>